<accession>X1VZX8</accession>
<comment type="caution">
    <text evidence="2">The sequence shown here is derived from an EMBL/GenBank/DDBJ whole genome shotgun (WGS) entry which is preliminary data.</text>
</comment>
<name>X1VZX8_9ZZZZ</name>
<evidence type="ECO:0000256" key="1">
    <source>
        <dbReference type="SAM" id="Phobius"/>
    </source>
</evidence>
<feature type="non-terminal residue" evidence="2">
    <location>
        <position position="1"/>
    </location>
</feature>
<protein>
    <submittedName>
        <fullName evidence="2">Uncharacterized protein</fullName>
    </submittedName>
</protein>
<keyword evidence="1" id="KW-1133">Transmembrane helix</keyword>
<gene>
    <name evidence="2" type="ORF">S12H4_59894</name>
</gene>
<keyword evidence="1" id="KW-0812">Transmembrane</keyword>
<reference evidence="2" key="1">
    <citation type="journal article" date="2014" name="Front. Microbiol.">
        <title>High frequency of phylogenetically diverse reductive dehalogenase-homologous genes in deep subseafloor sedimentary metagenomes.</title>
        <authorList>
            <person name="Kawai M."/>
            <person name="Futagami T."/>
            <person name="Toyoda A."/>
            <person name="Takaki Y."/>
            <person name="Nishi S."/>
            <person name="Hori S."/>
            <person name="Arai W."/>
            <person name="Tsubouchi T."/>
            <person name="Morono Y."/>
            <person name="Uchiyama I."/>
            <person name="Ito T."/>
            <person name="Fujiyama A."/>
            <person name="Inagaki F."/>
            <person name="Takami H."/>
        </authorList>
    </citation>
    <scope>NUCLEOTIDE SEQUENCE</scope>
    <source>
        <strain evidence="2">Expedition CK06-06</strain>
    </source>
</reference>
<feature type="transmembrane region" description="Helical" evidence="1">
    <location>
        <begin position="16"/>
        <end position="36"/>
    </location>
</feature>
<dbReference type="AlphaFoldDB" id="X1VZX8"/>
<proteinExistence type="predicted"/>
<dbReference type="EMBL" id="BARW01039277">
    <property type="protein sequence ID" value="GAJ19230.1"/>
    <property type="molecule type" value="Genomic_DNA"/>
</dbReference>
<organism evidence="2">
    <name type="scientific">marine sediment metagenome</name>
    <dbReference type="NCBI Taxonomy" id="412755"/>
    <lineage>
        <taxon>unclassified sequences</taxon>
        <taxon>metagenomes</taxon>
        <taxon>ecological metagenomes</taxon>
    </lineage>
</organism>
<sequence>NVIQDNDCTLTPSLNYLPTILIISIAIVGVSVFMIYKNGKMFKKPQEDLDFL</sequence>
<evidence type="ECO:0000313" key="2">
    <source>
        <dbReference type="EMBL" id="GAJ19230.1"/>
    </source>
</evidence>
<keyword evidence="1" id="KW-0472">Membrane</keyword>